<dbReference type="EMBL" id="CP035758">
    <property type="protein sequence ID" value="QBD77904.1"/>
    <property type="molecule type" value="Genomic_DNA"/>
</dbReference>
<evidence type="ECO:0000313" key="2">
    <source>
        <dbReference type="Proteomes" id="UP000290365"/>
    </source>
</evidence>
<reference evidence="1 2" key="1">
    <citation type="submission" date="2019-01" db="EMBL/GenBank/DDBJ databases">
        <title>Ktedonosporobacter rubrisoli SCAWS-G2.</title>
        <authorList>
            <person name="Huang Y."/>
            <person name="Yan B."/>
        </authorList>
    </citation>
    <scope>NUCLEOTIDE SEQUENCE [LARGE SCALE GENOMIC DNA]</scope>
    <source>
        <strain evidence="1 2">SCAWS-G2</strain>
    </source>
</reference>
<accession>A0A4P6JRE3</accession>
<organism evidence="1 2">
    <name type="scientific">Ktedonosporobacter rubrisoli</name>
    <dbReference type="NCBI Taxonomy" id="2509675"/>
    <lineage>
        <taxon>Bacteria</taxon>
        <taxon>Bacillati</taxon>
        <taxon>Chloroflexota</taxon>
        <taxon>Ktedonobacteria</taxon>
        <taxon>Ktedonobacterales</taxon>
        <taxon>Ktedonosporobacteraceae</taxon>
        <taxon>Ktedonosporobacter</taxon>
    </lineage>
</organism>
<evidence type="ECO:0000313" key="1">
    <source>
        <dbReference type="EMBL" id="QBD77904.1"/>
    </source>
</evidence>
<keyword evidence="2" id="KW-1185">Reference proteome</keyword>
<sequence length="111" mass="12805">MFFVQPYHNSELHHKVEQTIGIRQALNPRMDDSTERRPTAFIPTVYENVTPEPARWEYHVLSVDAREAALPDVEQLNELGREGWVMIGVLDERATGRGGLVYYYFTRAARG</sequence>
<name>A0A4P6JRE3_KTERU</name>
<dbReference type="RefSeq" id="WP_129888957.1">
    <property type="nucleotide sequence ID" value="NZ_CP035758.1"/>
</dbReference>
<dbReference type="KEGG" id="kbs:EPA93_18650"/>
<protein>
    <recommendedName>
        <fullName evidence="3">DUF4177 domain-containing protein</fullName>
    </recommendedName>
</protein>
<gene>
    <name evidence="1" type="ORF">EPA93_18650</name>
</gene>
<dbReference type="Proteomes" id="UP000290365">
    <property type="component" value="Chromosome"/>
</dbReference>
<dbReference type="OrthoDB" id="5432776at2"/>
<evidence type="ECO:0008006" key="3">
    <source>
        <dbReference type="Google" id="ProtNLM"/>
    </source>
</evidence>
<dbReference type="AlphaFoldDB" id="A0A4P6JRE3"/>
<proteinExistence type="predicted"/>